<organism evidence="3 4">
    <name type="scientific">Ottowia beijingensis</name>
    <dbReference type="NCBI Taxonomy" id="1207057"/>
    <lineage>
        <taxon>Bacteria</taxon>
        <taxon>Pseudomonadati</taxon>
        <taxon>Pseudomonadota</taxon>
        <taxon>Betaproteobacteria</taxon>
        <taxon>Burkholderiales</taxon>
        <taxon>Comamonadaceae</taxon>
        <taxon>Ottowia</taxon>
    </lineage>
</organism>
<reference evidence="3 4" key="1">
    <citation type="submission" date="2020-07" db="EMBL/GenBank/DDBJ databases">
        <authorList>
            <person name="Maaloum M."/>
        </authorList>
    </citation>
    <scope>NUCLEOTIDE SEQUENCE [LARGE SCALE GENOMIC DNA]</scope>
    <source>
        <strain evidence="3 4">GCS-AN-3</strain>
    </source>
</reference>
<proteinExistence type="predicted"/>
<accession>A0A853IVX2</accession>
<evidence type="ECO:0000313" key="4">
    <source>
        <dbReference type="Proteomes" id="UP000589716"/>
    </source>
</evidence>
<dbReference type="Pfam" id="PF00571">
    <property type="entry name" value="CBS"/>
    <property type="match status" value="1"/>
</dbReference>
<sequence length="200" mass="22295">MTEPNFESTWIDGAVTFKRRSNSSPDEVVLDPTFRLGRLDAANKEVVFVKPTDNLDRAITLMLTNDFSQLPVMTSQREVKGVVSWKTIGSKLALGKPCVQCKDFMENAQIVSDDVSLLDAVQVISNYDYVLIQRFDKTIGGVLTASDLSAQFKAMAEPFLLVGEIENGVRHLIHGKFTNKDLQAVRDENDSTRKSILQVI</sequence>
<dbReference type="EMBL" id="JACCKX010000001">
    <property type="protein sequence ID" value="NZA02281.1"/>
    <property type="molecule type" value="Genomic_DNA"/>
</dbReference>
<protein>
    <submittedName>
        <fullName evidence="3">CBS domain-containing protein</fullName>
    </submittedName>
</protein>
<feature type="domain" description="CBS" evidence="2">
    <location>
        <begin position="42"/>
        <end position="98"/>
    </location>
</feature>
<dbReference type="InterPro" id="IPR046342">
    <property type="entry name" value="CBS_dom_sf"/>
</dbReference>
<keyword evidence="1" id="KW-0129">CBS domain</keyword>
<evidence type="ECO:0000259" key="2">
    <source>
        <dbReference type="PROSITE" id="PS51371"/>
    </source>
</evidence>
<evidence type="ECO:0000256" key="1">
    <source>
        <dbReference type="PROSITE-ProRule" id="PRU00703"/>
    </source>
</evidence>
<dbReference type="SMART" id="SM00116">
    <property type="entry name" value="CBS"/>
    <property type="match status" value="1"/>
</dbReference>
<dbReference type="AlphaFoldDB" id="A0A853IVX2"/>
<dbReference type="Proteomes" id="UP000589716">
    <property type="component" value="Unassembled WGS sequence"/>
</dbReference>
<dbReference type="RefSeq" id="WP_180550628.1">
    <property type="nucleotide sequence ID" value="NZ_JACCKX010000001.1"/>
</dbReference>
<gene>
    <name evidence="3" type="ORF">H0I39_11905</name>
</gene>
<dbReference type="PROSITE" id="PS51371">
    <property type="entry name" value="CBS"/>
    <property type="match status" value="1"/>
</dbReference>
<dbReference type="InterPro" id="IPR000644">
    <property type="entry name" value="CBS_dom"/>
</dbReference>
<keyword evidence="4" id="KW-1185">Reference proteome</keyword>
<name>A0A853IVX2_9BURK</name>
<dbReference type="SUPFAM" id="SSF54631">
    <property type="entry name" value="CBS-domain pair"/>
    <property type="match status" value="1"/>
</dbReference>
<comment type="caution">
    <text evidence="3">The sequence shown here is derived from an EMBL/GenBank/DDBJ whole genome shotgun (WGS) entry which is preliminary data.</text>
</comment>
<dbReference type="Gene3D" id="3.10.580.10">
    <property type="entry name" value="CBS-domain"/>
    <property type="match status" value="1"/>
</dbReference>
<evidence type="ECO:0000313" key="3">
    <source>
        <dbReference type="EMBL" id="NZA02281.1"/>
    </source>
</evidence>